<evidence type="ECO:0000256" key="1">
    <source>
        <dbReference type="HAMAP-Rule" id="MF_00707"/>
    </source>
</evidence>
<dbReference type="InterPro" id="IPR008310">
    <property type="entry name" value="UPF0735_ACT_dom-cont"/>
</dbReference>
<dbReference type="RefSeq" id="WP_089611221.1">
    <property type="nucleotide sequence ID" value="NZ_CP022121.1"/>
</dbReference>
<comment type="similarity">
    <text evidence="1">Belongs to the UPF0735 family.</text>
</comment>
<proteinExistence type="inferred from homology"/>
<dbReference type="EMBL" id="JANPWE010000004">
    <property type="protein sequence ID" value="MCR6545887.1"/>
    <property type="molecule type" value="Genomic_DNA"/>
</dbReference>
<dbReference type="PROSITE" id="PS51671">
    <property type="entry name" value="ACT"/>
    <property type="match status" value="1"/>
</dbReference>
<dbReference type="InterPro" id="IPR002912">
    <property type="entry name" value="ACT_dom"/>
</dbReference>
<evidence type="ECO:0000313" key="4">
    <source>
        <dbReference type="Proteomes" id="UP001524944"/>
    </source>
</evidence>
<dbReference type="Proteomes" id="UP001524944">
    <property type="component" value="Unassembled WGS sequence"/>
</dbReference>
<dbReference type="SUPFAM" id="SSF55021">
    <property type="entry name" value="ACT-like"/>
    <property type="match status" value="1"/>
</dbReference>
<organism evidence="3 4">
    <name type="scientific">Dehalobacterium formicoaceticum</name>
    <dbReference type="NCBI Taxonomy" id="51515"/>
    <lineage>
        <taxon>Bacteria</taxon>
        <taxon>Bacillati</taxon>
        <taxon>Bacillota</taxon>
        <taxon>Clostridia</taxon>
        <taxon>Eubacteriales</taxon>
        <taxon>Peptococcaceae</taxon>
        <taxon>Dehalobacterium</taxon>
    </lineage>
</organism>
<reference evidence="3 4" key="1">
    <citation type="submission" date="2022-08" db="EMBL/GenBank/DDBJ databases">
        <title>Proteogenomics of the novel Dehalobacterium formicoaceticum strain EZ94 highlights a key role of methyltransferases during anaerobic dichloromethane degradation.</title>
        <authorList>
            <person name="Wasmund K."/>
        </authorList>
    </citation>
    <scope>NUCLEOTIDE SEQUENCE [LARGE SCALE GENOMIC DNA]</scope>
    <source>
        <strain evidence="3 4">EZ94</strain>
    </source>
</reference>
<dbReference type="CDD" id="cd04888">
    <property type="entry name" value="ACT_PheB-BS"/>
    <property type="match status" value="1"/>
</dbReference>
<dbReference type="PIRSF" id="PIRSF025624">
    <property type="entry name" value="ACT_PheB"/>
    <property type="match status" value="1"/>
</dbReference>
<dbReference type="HAMAP" id="MF_00707">
    <property type="entry name" value="UPF0735"/>
    <property type="match status" value="1"/>
</dbReference>
<dbReference type="NCBIfam" id="NF003361">
    <property type="entry name" value="PRK04435.1"/>
    <property type="match status" value="1"/>
</dbReference>
<evidence type="ECO:0000313" key="3">
    <source>
        <dbReference type="EMBL" id="MCR6545887.1"/>
    </source>
</evidence>
<evidence type="ECO:0000259" key="2">
    <source>
        <dbReference type="PROSITE" id="PS51671"/>
    </source>
</evidence>
<feature type="domain" description="ACT" evidence="2">
    <location>
        <begin position="71"/>
        <end position="146"/>
    </location>
</feature>
<comment type="caution">
    <text evidence="3">The sequence shown here is derived from an EMBL/GenBank/DDBJ whole genome shotgun (WGS) entry which is preliminary data.</text>
</comment>
<gene>
    <name evidence="3" type="ORF">NVS47_10250</name>
</gene>
<accession>A0ABT1Y4U1</accession>
<protein>
    <recommendedName>
        <fullName evidence="1">UPF0735 ACT domain-containing protein NVS47_10250</fullName>
    </recommendedName>
</protein>
<keyword evidence="4" id="KW-1185">Reference proteome</keyword>
<dbReference type="InterPro" id="IPR045865">
    <property type="entry name" value="ACT-like_dom_sf"/>
</dbReference>
<sequence length="148" mass="16482">MKTSRQFYIVSADILPEAMVKTAQAKELLAKGEAETINQAVDRVELSRSAFYKYRDGIFPFYQERREQIVTLNMILDHRLGVLSGVINTIATVQGNILTINQSIPLQNMANVTLSLETAQMQVTVPELLECFLAIPGVLKVELVGQSI</sequence>
<name>A0ABT1Y4U1_9FIRM</name>